<keyword evidence="5" id="KW-0964">Secreted</keyword>
<dbReference type="NCBIfam" id="TIGR02492">
    <property type="entry name" value="flgK_ends"/>
    <property type="match status" value="1"/>
</dbReference>
<dbReference type="SUPFAM" id="SSF64518">
    <property type="entry name" value="Phase 1 flagellin"/>
    <property type="match status" value="1"/>
</dbReference>
<dbReference type="Pfam" id="PF00460">
    <property type="entry name" value="Flg_bb_rod"/>
    <property type="match status" value="1"/>
</dbReference>
<evidence type="ECO:0000259" key="8">
    <source>
        <dbReference type="Pfam" id="PF00460"/>
    </source>
</evidence>
<evidence type="ECO:0000313" key="11">
    <source>
        <dbReference type="EMBL" id="GAE32121.1"/>
    </source>
</evidence>
<evidence type="ECO:0000256" key="2">
    <source>
        <dbReference type="ARBA" id="ARBA00004613"/>
    </source>
</evidence>
<keyword evidence="11" id="KW-0969">Cilium</keyword>
<gene>
    <name evidence="11" type="ORF">JCM9152_3640</name>
</gene>
<protein>
    <recommendedName>
        <fullName evidence="4">Flagellar hook-associated protein 1</fullName>
    </recommendedName>
</protein>
<evidence type="ECO:0000256" key="3">
    <source>
        <dbReference type="ARBA" id="ARBA00009677"/>
    </source>
</evidence>
<accession>W4QJ51</accession>
<evidence type="ECO:0000256" key="7">
    <source>
        <dbReference type="SAM" id="Coils"/>
    </source>
</evidence>
<keyword evidence="11" id="KW-0282">Flagellum</keyword>
<sequence length="552" mass="60767">MMTQQYALQTVGHNIANANTVGYTRQRVNLTPTEPFPNAGMNAPRIPGHIGTGVKAGSIQRVRDQFIDVQFRNEYNKFGYWDTRYKSLEKIEDILNEPSNEGLSNQIDEFWKALQELSLDPSDSGARRVVQQQAVAVAETFNHVHDSLVKIQNDYKNEIEVTEKKINTLLNELDNINQQIRETEPHGYVTNDLYDQQDNILDQLSQMMNIKVTREKSGGNANSVAEGAVTVTLINDSGQPMTDANGDPIVLVDGTGQSGHKSLAIEFDEDDPFVSGFTFLDEDGEVAVEIDLDSMPRGVMKGLVQAYGYGEDADSVQGVLPDMISEINEMAFVFATEINNVHQIGFTKPDINGNVALGGLFFDLSAMAGGAGAAKAIKIHDNIRNLDNIAASGVSLDHIVDGQKEVYKDLLNADRDEDYYDNIRNFLEDGSNFVNGQPVAYEGDATNASRLADIKDSKLSFGESFTTIGSFYQSVIGDMAVNTSEAKSMRNNSEGLMHSVGYHRDAISSVSLDEEMTMLIQFQHAYNAAARNITTIDEMLDRIINGMGIVGR</sequence>
<dbReference type="STRING" id="1236971.JCM9152_3640"/>
<dbReference type="Pfam" id="PF06429">
    <property type="entry name" value="Flg_bbr_C"/>
    <property type="match status" value="1"/>
</dbReference>
<evidence type="ECO:0000259" key="9">
    <source>
        <dbReference type="Pfam" id="PF06429"/>
    </source>
</evidence>
<comment type="subcellular location">
    <subcellularLocation>
        <location evidence="1">Bacterial flagellum</location>
    </subcellularLocation>
    <subcellularLocation>
        <location evidence="2">Secreted</location>
    </subcellularLocation>
</comment>
<name>W4QJ51_9BACI</name>
<evidence type="ECO:0000313" key="12">
    <source>
        <dbReference type="Proteomes" id="UP000018895"/>
    </source>
</evidence>
<evidence type="ECO:0000256" key="1">
    <source>
        <dbReference type="ARBA" id="ARBA00004365"/>
    </source>
</evidence>
<keyword evidence="6" id="KW-0975">Bacterial flagellum</keyword>
<feature type="domain" description="Flagellar basal-body/hook protein C-terminal" evidence="9">
    <location>
        <begin position="508"/>
        <end position="545"/>
    </location>
</feature>
<keyword evidence="12" id="KW-1185">Reference proteome</keyword>
<feature type="domain" description="Flagellar hook-associated protein FlgK helical" evidence="10">
    <location>
        <begin position="88"/>
        <end position="362"/>
    </location>
</feature>
<keyword evidence="11" id="KW-0966">Cell projection</keyword>
<comment type="caution">
    <text evidence="11">The sequence shown here is derived from an EMBL/GenBank/DDBJ whole genome shotgun (WGS) entry which is preliminary data.</text>
</comment>
<dbReference type="EMBL" id="BAUU01000029">
    <property type="protein sequence ID" value="GAE32121.1"/>
    <property type="molecule type" value="Genomic_DNA"/>
</dbReference>
<evidence type="ECO:0000256" key="5">
    <source>
        <dbReference type="ARBA" id="ARBA00022525"/>
    </source>
</evidence>
<dbReference type="AlphaFoldDB" id="W4QJ51"/>
<evidence type="ECO:0000256" key="4">
    <source>
        <dbReference type="ARBA" id="ARBA00016244"/>
    </source>
</evidence>
<proteinExistence type="inferred from homology"/>
<dbReference type="GO" id="GO:0044780">
    <property type="term" value="P:bacterial-type flagellum assembly"/>
    <property type="evidence" value="ECO:0007669"/>
    <property type="project" value="InterPro"/>
</dbReference>
<dbReference type="InterPro" id="IPR053927">
    <property type="entry name" value="FlgK_helical"/>
</dbReference>
<dbReference type="GO" id="GO:0005576">
    <property type="term" value="C:extracellular region"/>
    <property type="evidence" value="ECO:0007669"/>
    <property type="project" value="UniProtKB-SubCell"/>
</dbReference>
<dbReference type="Pfam" id="PF22638">
    <property type="entry name" value="FlgK_D1"/>
    <property type="match status" value="1"/>
</dbReference>
<feature type="coiled-coil region" evidence="7">
    <location>
        <begin position="152"/>
        <end position="179"/>
    </location>
</feature>
<dbReference type="InterPro" id="IPR010930">
    <property type="entry name" value="Flg_bb/hook_C_dom"/>
</dbReference>
<dbReference type="InterPro" id="IPR002371">
    <property type="entry name" value="FlgK"/>
</dbReference>
<comment type="similarity">
    <text evidence="3">Belongs to the flagella basal body rod proteins family.</text>
</comment>
<dbReference type="GO" id="GO:0009424">
    <property type="term" value="C:bacterial-type flagellum hook"/>
    <property type="evidence" value="ECO:0007669"/>
    <property type="project" value="InterPro"/>
</dbReference>
<feature type="domain" description="Flagellar basal body rod protein N-terminal" evidence="8">
    <location>
        <begin position="1"/>
        <end position="24"/>
    </location>
</feature>
<reference evidence="11" key="1">
    <citation type="journal article" date="2014" name="Genome Announc.">
        <title>Draft Genome Sequences of Three Alkaliphilic Bacillus Strains, Bacillus wakoensis JCM 9140T, Bacillus akibai JCM 9157T, and Bacillus hemicellulosilyticus JCM 9152T.</title>
        <authorList>
            <person name="Yuki M."/>
            <person name="Oshima K."/>
            <person name="Suda W."/>
            <person name="Oshida Y."/>
            <person name="Kitamura K."/>
            <person name="Iida T."/>
            <person name="Hattori M."/>
            <person name="Ohkuma M."/>
        </authorList>
    </citation>
    <scope>NUCLEOTIDE SEQUENCE [LARGE SCALE GENOMIC DNA]</scope>
    <source>
        <strain evidence="11">JCM 9152</strain>
    </source>
</reference>
<dbReference type="InterPro" id="IPR001444">
    <property type="entry name" value="Flag_bb_rod_N"/>
</dbReference>
<evidence type="ECO:0000259" key="10">
    <source>
        <dbReference type="Pfam" id="PF22638"/>
    </source>
</evidence>
<keyword evidence="7" id="KW-0175">Coiled coil</keyword>
<organism evidence="11 12">
    <name type="scientific">Halalkalibacter hemicellulosilyticusJCM 9152</name>
    <dbReference type="NCBI Taxonomy" id="1236971"/>
    <lineage>
        <taxon>Bacteria</taxon>
        <taxon>Bacillati</taxon>
        <taxon>Bacillota</taxon>
        <taxon>Bacilli</taxon>
        <taxon>Bacillales</taxon>
        <taxon>Bacillaceae</taxon>
        <taxon>Halalkalibacter</taxon>
    </lineage>
</organism>
<dbReference type="RefSeq" id="WP_235715742.1">
    <property type="nucleotide sequence ID" value="NZ_BAUU01000029.1"/>
</dbReference>
<dbReference type="PANTHER" id="PTHR30033">
    <property type="entry name" value="FLAGELLAR HOOK-ASSOCIATED PROTEIN 1"/>
    <property type="match status" value="1"/>
</dbReference>
<dbReference type="GO" id="GO:0005198">
    <property type="term" value="F:structural molecule activity"/>
    <property type="evidence" value="ECO:0007669"/>
    <property type="project" value="InterPro"/>
</dbReference>
<dbReference type="Proteomes" id="UP000018895">
    <property type="component" value="Unassembled WGS sequence"/>
</dbReference>
<evidence type="ECO:0000256" key="6">
    <source>
        <dbReference type="ARBA" id="ARBA00023143"/>
    </source>
</evidence>
<dbReference type="PANTHER" id="PTHR30033:SF1">
    <property type="entry name" value="FLAGELLAR HOOK-ASSOCIATED PROTEIN 1"/>
    <property type="match status" value="1"/>
</dbReference>